<dbReference type="GO" id="GO:0005886">
    <property type="term" value="C:plasma membrane"/>
    <property type="evidence" value="ECO:0007669"/>
    <property type="project" value="UniProtKB-SubCell"/>
</dbReference>
<evidence type="ECO:0000256" key="3">
    <source>
        <dbReference type="ARBA" id="ARBA00022468"/>
    </source>
</evidence>
<proteinExistence type="inferred from homology"/>
<dbReference type="GO" id="GO:0009738">
    <property type="term" value="P:abscisic acid-activated signaling pathway"/>
    <property type="evidence" value="ECO:0007669"/>
    <property type="project" value="UniProtKB-KW"/>
</dbReference>
<evidence type="ECO:0000313" key="14">
    <source>
        <dbReference type="Proteomes" id="UP000250235"/>
    </source>
</evidence>
<evidence type="ECO:0000256" key="10">
    <source>
        <dbReference type="ARBA" id="ARBA00023242"/>
    </source>
</evidence>
<evidence type="ECO:0000256" key="4">
    <source>
        <dbReference type="ARBA" id="ARBA00022475"/>
    </source>
</evidence>
<keyword evidence="7" id="KW-0106">Calcium</keyword>
<dbReference type="OrthoDB" id="73919at2759"/>
<evidence type="ECO:0000259" key="12">
    <source>
        <dbReference type="PROSITE" id="PS50004"/>
    </source>
</evidence>
<dbReference type="GO" id="GO:0005634">
    <property type="term" value="C:nucleus"/>
    <property type="evidence" value="ECO:0007669"/>
    <property type="project" value="UniProtKB-SubCell"/>
</dbReference>
<dbReference type="PROSITE" id="PS50004">
    <property type="entry name" value="C2"/>
    <property type="match status" value="1"/>
</dbReference>
<dbReference type="PANTHER" id="PTHR45933:SF11">
    <property type="entry name" value="PROTEIN C2-DOMAIN ABA-RELATED 1"/>
    <property type="match status" value="1"/>
</dbReference>
<keyword evidence="10" id="KW-0539">Nucleus</keyword>
<name>A0A2Z7CW87_9LAMI</name>
<evidence type="ECO:0000256" key="6">
    <source>
        <dbReference type="ARBA" id="ARBA00022723"/>
    </source>
</evidence>
<dbReference type="GO" id="GO:0008289">
    <property type="term" value="F:lipid binding"/>
    <property type="evidence" value="ECO:0007669"/>
    <property type="project" value="UniProtKB-KW"/>
</dbReference>
<protein>
    <recommendedName>
        <fullName evidence="12">C2 domain-containing protein</fullName>
    </recommendedName>
</protein>
<organism evidence="13 14">
    <name type="scientific">Dorcoceras hygrometricum</name>
    <dbReference type="NCBI Taxonomy" id="472368"/>
    <lineage>
        <taxon>Eukaryota</taxon>
        <taxon>Viridiplantae</taxon>
        <taxon>Streptophyta</taxon>
        <taxon>Embryophyta</taxon>
        <taxon>Tracheophyta</taxon>
        <taxon>Spermatophyta</taxon>
        <taxon>Magnoliopsida</taxon>
        <taxon>eudicotyledons</taxon>
        <taxon>Gunneridae</taxon>
        <taxon>Pentapetalae</taxon>
        <taxon>asterids</taxon>
        <taxon>lamiids</taxon>
        <taxon>Lamiales</taxon>
        <taxon>Gesneriaceae</taxon>
        <taxon>Didymocarpoideae</taxon>
        <taxon>Trichosporeae</taxon>
        <taxon>Loxocarpinae</taxon>
        <taxon>Dorcoceras</taxon>
    </lineage>
</organism>
<evidence type="ECO:0000256" key="8">
    <source>
        <dbReference type="ARBA" id="ARBA00023121"/>
    </source>
</evidence>
<comment type="similarity">
    <text evidence="11">Belongs to the plant CAR protein family.</text>
</comment>
<evidence type="ECO:0000256" key="7">
    <source>
        <dbReference type="ARBA" id="ARBA00022837"/>
    </source>
</evidence>
<accession>A0A2Z7CW87</accession>
<keyword evidence="8" id="KW-0446">Lipid-binding</keyword>
<dbReference type="InterPro" id="IPR035892">
    <property type="entry name" value="C2_domain_sf"/>
</dbReference>
<gene>
    <name evidence="13" type="ORF">F511_09697</name>
</gene>
<feature type="domain" description="C2" evidence="12">
    <location>
        <begin position="1"/>
        <end position="103"/>
    </location>
</feature>
<evidence type="ECO:0000313" key="13">
    <source>
        <dbReference type="EMBL" id="KZV48909.1"/>
    </source>
</evidence>
<dbReference type="InterPro" id="IPR000008">
    <property type="entry name" value="C2_dom"/>
</dbReference>
<dbReference type="SMART" id="SM00239">
    <property type="entry name" value="C2"/>
    <property type="match status" value="1"/>
</dbReference>
<keyword evidence="9" id="KW-0472">Membrane</keyword>
<dbReference type="GO" id="GO:0005096">
    <property type="term" value="F:GTPase activator activity"/>
    <property type="evidence" value="ECO:0007669"/>
    <property type="project" value="UniProtKB-KW"/>
</dbReference>
<dbReference type="EMBL" id="KQ993802">
    <property type="protein sequence ID" value="KZV48909.1"/>
    <property type="molecule type" value="Genomic_DNA"/>
</dbReference>
<dbReference type="InterPro" id="IPR044562">
    <property type="entry name" value="CAR1-11"/>
</dbReference>
<sequence>MEHLLGLLRINVLRGINLAVRDSCSSDPYLVVRLGKQKLKTRVVQNNLNPDWNEELTLSIIDSSTPIKVQVYDKDLFTPDDKMGDAEFDIKAFVEAVKMRLENVPSGTVITKLKPNRENCLAEEASIIWENGKVIQRMFLRLRNVERGEVELQLQWIDVPGSRGL</sequence>
<keyword evidence="14" id="KW-1185">Reference proteome</keyword>
<keyword evidence="6" id="KW-0479">Metal-binding</keyword>
<evidence type="ECO:0000256" key="5">
    <source>
        <dbReference type="ARBA" id="ARBA00022682"/>
    </source>
</evidence>
<dbReference type="PANTHER" id="PTHR45933">
    <property type="entry name" value="PROTEIN C2-DOMAIN ABA-RELATED 4"/>
    <property type="match status" value="1"/>
</dbReference>
<dbReference type="AlphaFoldDB" id="A0A2Z7CW87"/>
<dbReference type="PRINTS" id="PR00360">
    <property type="entry name" value="C2DOMAIN"/>
</dbReference>
<evidence type="ECO:0000256" key="11">
    <source>
        <dbReference type="ARBA" id="ARBA00024037"/>
    </source>
</evidence>
<evidence type="ECO:0000256" key="1">
    <source>
        <dbReference type="ARBA" id="ARBA00004123"/>
    </source>
</evidence>
<dbReference type="CDD" id="cd04038">
    <property type="entry name" value="C2_ArfGAP"/>
    <property type="match status" value="1"/>
</dbReference>
<dbReference type="SUPFAM" id="SSF49562">
    <property type="entry name" value="C2 domain (Calcium/lipid-binding domain, CaLB)"/>
    <property type="match status" value="1"/>
</dbReference>
<dbReference type="Proteomes" id="UP000250235">
    <property type="component" value="Unassembled WGS sequence"/>
</dbReference>
<keyword evidence="3" id="KW-0343">GTPase activation</keyword>
<dbReference type="GO" id="GO:0046872">
    <property type="term" value="F:metal ion binding"/>
    <property type="evidence" value="ECO:0007669"/>
    <property type="project" value="UniProtKB-KW"/>
</dbReference>
<evidence type="ECO:0000256" key="9">
    <source>
        <dbReference type="ARBA" id="ARBA00023136"/>
    </source>
</evidence>
<comment type="subcellular location">
    <subcellularLocation>
        <location evidence="2">Cell membrane</location>
    </subcellularLocation>
    <subcellularLocation>
        <location evidence="1">Nucleus</location>
    </subcellularLocation>
</comment>
<dbReference type="Gene3D" id="2.60.40.150">
    <property type="entry name" value="C2 domain"/>
    <property type="match status" value="1"/>
</dbReference>
<keyword evidence="5" id="KW-0938">Abscisic acid signaling pathway</keyword>
<reference evidence="13 14" key="1">
    <citation type="journal article" date="2015" name="Proc. Natl. Acad. Sci. U.S.A.">
        <title>The resurrection genome of Boea hygrometrica: A blueprint for survival of dehydration.</title>
        <authorList>
            <person name="Xiao L."/>
            <person name="Yang G."/>
            <person name="Zhang L."/>
            <person name="Yang X."/>
            <person name="Zhao S."/>
            <person name="Ji Z."/>
            <person name="Zhou Q."/>
            <person name="Hu M."/>
            <person name="Wang Y."/>
            <person name="Chen M."/>
            <person name="Xu Y."/>
            <person name="Jin H."/>
            <person name="Xiao X."/>
            <person name="Hu G."/>
            <person name="Bao F."/>
            <person name="Hu Y."/>
            <person name="Wan P."/>
            <person name="Li L."/>
            <person name="Deng X."/>
            <person name="Kuang T."/>
            <person name="Xiang C."/>
            <person name="Zhu J.K."/>
            <person name="Oliver M.J."/>
            <person name="He Y."/>
        </authorList>
    </citation>
    <scope>NUCLEOTIDE SEQUENCE [LARGE SCALE GENOMIC DNA]</scope>
    <source>
        <strain evidence="14">cv. XS01</strain>
    </source>
</reference>
<keyword evidence="4" id="KW-1003">Cell membrane</keyword>
<evidence type="ECO:0000256" key="2">
    <source>
        <dbReference type="ARBA" id="ARBA00004236"/>
    </source>
</evidence>
<dbReference type="Pfam" id="PF00168">
    <property type="entry name" value="C2"/>
    <property type="match status" value="1"/>
</dbReference>